<dbReference type="EMBL" id="MOCA01000005">
    <property type="protein sequence ID" value="ROO00404.1"/>
    <property type="molecule type" value="Genomic_DNA"/>
</dbReference>
<feature type="compositionally biased region" description="Basic and acidic residues" evidence="1">
    <location>
        <begin position="673"/>
        <end position="687"/>
    </location>
</feature>
<sequence length="687" mass="74106">MQVFLDLSESKVGEAFVTGDAWTVPVSVRPGPVSLVAIQISDPPSGRGHPRAFKIRPAKPEQPVIDFSDDAIVRFSGKGHYDPHFHTRIQLTVKTGQGNAPAIATVQNDGTWATSATGWELGSRTLEAIQQIADNAGGWIDSLPFEFEVEKKLPPVSNVRHTDDYQPTFSGEGVDRATVSLFAGAEIATPVVVRNRQWSTQALESWGPTSKRKISIRQELDGSEGWLEYEISILPREPGIDVPPKDGLNPVFSGTCWPGSVVDISFSDSNHSFTATVVGETWTFCRPTPFTDGLPCTIEATQTVVGLTSEPGSLTFKVYRERLKPAIRTPLPEQETDSDLTVTGDFGMAGASMRLWDLQDGKPLGDPVVLGQDGPWSVRLTGLAIKTWFITAQQTLNDRASPDSEVRQFDVVVMPPEFVRPLPGGDLTRTAVLSGTGRRDGLVTVWRRGLDEPLLRDVQIGVDGTWEASVVLEVGDEILWATQTFEGRTSKPSLDVPCRVVPVAVTPESPTPEEFLGATVTVSGFGVPGDLITLKRGECVLGTAPVLDDASWSIPATLELPDGAVTLSVMASKGEYHSVPSEWECQVRLFLPQFIYPGPGLWVSPLVAVTGSGKPGIGTLLSWYSADVVLAGPVTVTDAGWTASPTEPLHSGAQWCRFRQISDTGAPMSDDAESGRFDVRVESPDNA</sequence>
<dbReference type="AlphaFoldDB" id="A0A423NQ82"/>
<protein>
    <submittedName>
        <fullName evidence="2">Uncharacterized protein</fullName>
    </submittedName>
</protein>
<evidence type="ECO:0000313" key="3">
    <source>
        <dbReference type="Proteomes" id="UP000284207"/>
    </source>
</evidence>
<name>A0A423NQ82_9PSED</name>
<evidence type="ECO:0000313" key="2">
    <source>
        <dbReference type="EMBL" id="ROO00404.1"/>
    </source>
</evidence>
<feature type="region of interest" description="Disordered" evidence="1">
    <location>
        <begin position="664"/>
        <end position="687"/>
    </location>
</feature>
<evidence type="ECO:0000256" key="1">
    <source>
        <dbReference type="SAM" id="MobiDB-lite"/>
    </source>
</evidence>
<accession>A0A423NQ82</accession>
<dbReference type="Proteomes" id="UP000284207">
    <property type="component" value="Unassembled WGS sequence"/>
</dbReference>
<proteinExistence type="predicted"/>
<comment type="caution">
    <text evidence="2">The sequence shown here is derived from an EMBL/GenBank/DDBJ whole genome shotgun (WGS) entry which is preliminary data.</text>
</comment>
<organism evidence="2 3">
    <name type="scientific">Pseudomonas moraviensis</name>
    <dbReference type="NCBI Taxonomy" id="321662"/>
    <lineage>
        <taxon>Bacteria</taxon>
        <taxon>Pseudomonadati</taxon>
        <taxon>Pseudomonadota</taxon>
        <taxon>Gammaproteobacteria</taxon>
        <taxon>Pseudomonadales</taxon>
        <taxon>Pseudomonadaceae</taxon>
        <taxon>Pseudomonas</taxon>
    </lineage>
</organism>
<reference evidence="2 3" key="1">
    <citation type="submission" date="2016-10" db="EMBL/GenBank/DDBJ databases">
        <title>Comparative genome analysis of multiple Pseudomonas spp. focuses on biocontrol and plant growth promoting traits.</title>
        <authorList>
            <person name="Tao X.-Y."/>
            <person name="Taylor C.G."/>
        </authorList>
    </citation>
    <scope>NUCLEOTIDE SEQUENCE [LARGE SCALE GENOMIC DNA]</scope>
    <source>
        <strain evidence="2 3">36B3</strain>
    </source>
</reference>
<gene>
    <name evidence="2" type="ORF">BK674_12715</name>
</gene>